<keyword evidence="6" id="KW-0687">Ribonucleoprotein</keyword>
<dbReference type="Gene3D" id="2.130.10.10">
    <property type="entry name" value="YVTN repeat-like/Quinoprotein amine dehydrogenase"/>
    <property type="match status" value="2"/>
</dbReference>
<evidence type="ECO:0000256" key="7">
    <source>
        <dbReference type="PROSITE-ProRule" id="PRU00221"/>
    </source>
</evidence>
<dbReference type="KEGG" id="acan:ACA1_294870"/>
<evidence type="ECO:0000256" key="6">
    <source>
        <dbReference type="ARBA" id="ARBA00023274"/>
    </source>
</evidence>
<dbReference type="VEuPathDB" id="AmoebaDB:ACA1_294870"/>
<comment type="similarity">
    <text evidence="2">Belongs to the WD repeat DCAF13/WDSOF1 family.</text>
</comment>
<dbReference type="InterPro" id="IPR001680">
    <property type="entry name" value="WD40_rpt"/>
</dbReference>
<protein>
    <recommendedName>
        <fullName evidence="9">Sof1-like protein domain-containing protein</fullName>
    </recommendedName>
</protein>
<comment type="subcellular location">
    <subcellularLocation>
        <location evidence="1">Nucleus</location>
        <location evidence="1">Nucleolus</location>
    </subcellularLocation>
</comment>
<dbReference type="RefSeq" id="XP_004368187.1">
    <property type="nucleotide sequence ID" value="XM_004368130.1"/>
</dbReference>
<reference evidence="10 11" key="1">
    <citation type="journal article" date="2013" name="Genome Biol.">
        <title>Genome of Acanthamoeba castellanii highlights extensive lateral gene transfer and early evolution of tyrosine kinase signaling.</title>
        <authorList>
            <person name="Clarke M."/>
            <person name="Lohan A.J."/>
            <person name="Liu B."/>
            <person name="Lagkouvardos I."/>
            <person name="Roy S."/>
            <person name="Zafar N."/>
            <person name="Bertelli C."/>
            <person name="Schilde C."/>
            <person name="Kianianmomeni A."/>
            <person name="Burglin T.R."/>
            <person name="Frech C."/>
            <person name="Turcotte B."/>
            <person name="Kopec K.O."/>
            <person name="Synnott J.M."/>
            <person name="Choo C."/>
            <person name="Paponov I."/>
            <person name="Finkler A."/>
            <person name="Soon Heng Tan C."/>
            <person name="Hutchins A.P."/>
            <person name="Weinmeier T."/>
            <person name="Rattei T."/>
            <person name="Chu J.S."/>
            <person name="Gimenez G."/>
            <person name="Irimia M."/>
            <person name="Rigden D.J."/>
            <person name="Fitzpatrick D.A."/>
            <person name="Lorenzo-Morales J."/>
            <person name="Bateman A."/>
            <person name="Chiu C.H."/>
            <person name="Tang P."/>
            <person name="Hegemann P."/>
            <person name="Fromm H."/>
            <person name="Raoult D."/>
            <person name="Greub G."/>
            <person name="Miranda-Saavedra D."/>
            <person name="Chen N."/>
            <person name="Nash P."/>
            <person name="Ginger M.L."/>
            <person name="Horn M."/>
            <person name="Schaap P."/>
            <person name="Caler L."/>
            <person name="Loftus B."/>
        </authorList>
    </citation>
    <scope>NUCLEOTIDE SEQUENCE [LARGE SCALE GENOMIC DNA]</scope>
    <source>
        <strain evidence="10 11">Neff</strain>
    </source>
</reference>
<feature type="domain" description="Sof1-like protein" evidence="9">
    <location>
        <begin position="366"/>
        <end position="451"/>
    </location>
</feature>
<feature type="region of interest" description="Disordered" evidence="8">
    <location>
        <begin position="405"/>
        <end position="456"/>
    </location>
</feature>
<proteinExistence type="inferred from homology"/>
<evidence type="ECO:0000256" key="8">
    <source>
        <dbReference type="SAM" id="MobiDB-lite"/>
    </source>
</evidence>
<dbReference type="STRING" id="1257118.L8HJP4"/>
<dbReference type="OMA" id="EDHNAYI"/>
<evidence type="ECO:0000256" key="3">
    <source>
        <dbReference type="ARBA" id="ARBA00022574"/>
    </source>
</evidence>
<dbReference type="InterPro" id="IPR015943">
    <property type="entry name" value="WD40/YVTN_repeat-like_dom_sf"/>
</dbReference>
<sequence>MKVKTISRNEAEFTRERKVDLVRMQRNVDPAQHPFEKPREYTRALNAVKMDKIFARPFVAALNGHSDSVFSLCRHPDSLTHIFSGSCDGVVVVMGVPELKVWNLATHACLATLPAHRGFVRGVALGHGNSSVITVGDDKAIKLWPISLDGLRNGLPEDIQPLTTFLGEHAFSGISHKANQPIFATSGPVILLWDETRGSPTATFEWGCDSVNAVKFNPIDQDVLASLASDRSLAFHDVRASTPIRKVIMTMRGNAVAWNPMEAFNLSVASEDHNVYTFDMRRLDTALNVHQDHVAAVLDIDYSPTGEEFVTGSYDRTLRIFRRSEGRSREVYHTKRMQRIFCVRFTGDSRFVMSASDDTNIRLWKANAADPLKVLVPREKKKMEYQEKLKARYRHLPEIRRIDRHRHLPKAVHGATRLKSVMKKAEQRKEKNRAAHSSQDTRPVPERKRHIVEVQQ</sequence>
<dbReference type="SUPFAM" id="SSF50978">
    <property type="entry name" value="WD40 repeat-like"/>
    <property type="match status" value="1"/>
</dbReference>
<keyword evidence="3 7" id="KW-0853">WD repeat</keyword>
<keyword evidence="5" id="KW-0539">Nucleus</keyword>
<feature type="repeat" description="WD" evidence="7">
    <location>
        <begin position="113"/>
        <end position="144"/>
    </location>
</feature>
<feature type="repeat" description="WD" evidence="7">
    <location>
        <begin position="290"/>
        <end position="331"/>
    </location>
</feature>
<dbReference type="InterPro" id="IPR051733">
    <property type="entry name" value="WD_repeat_DCAF13/WDSOF1"/>
</dbReference>
<keyword evidence="11" id="KW-1185">Reference proteome</keyword>
<feature type="compositionally biased region" description="Basic and acidic residues" evidence="8">
    <location>
        <begin position="423"/>
        <end position="433"/>
    </location>
</feature>
<dbReference type="PANTHER" id="PTHR22851">
    <property type="entry name" value="U3 SMALL NUCLEOLAR RNA U3 SNORNA ASSOCIATED PROTEIN"/>
    <property type="match status" value="1"/>
</dbReference>
<evidence type="ECO:0000313" key="10">
    <source>
        <dbReference type="EMBL" id="ELR25432.1"/>
    </source>
</evidence>
<dbReference type="EMBL" id="KB007805">
    <property type="protein sequence ID" value="ELR25432.1"/>
    <property type="molecule type" value="Genomic_DNA"/>
</dbReference>
<dbReference type="PROSITE" id="PS50082">
    <property type="entry name" value="WD_REPEATS_2"/>
    <property type="match status" value="3"/>
</dbReference>
<dbReference type="SMART" id="SM00320">
    <property type="entry name" value="WD40"/>
    <property type="match status" value="6"/>
</dbReference>
<dbReference type="OrthoDB" id="10249065at2759"/>
<evidence type="ECO:0000256" key="2">
    <source>
        <dbReference type="ARBA" id="ARBA00005649"/>
    </source>
</evidence>
<feature type="repeat" description="WD" evidence="7">
    <location>
        <begin position="333"/>
        <end position="374"/>
    </location>
</feature>
<dbReference type="InterPro" id="IPR007287">
    <property type="entry name" value="Sof1"/>
</dbReference>
<evidence type="ECO:0000256" key="4">
    <source>
        <dbReference type="ARBA" id="ARBA00022737"/>
    </source>
</evidence>
<keyword evidence="4" id="KW-0677">Repeat</keyword>
<organism evidence="10 11">
    <name type="scientific">Acanthamoeba castellanii (strain ATCC 30010 / Neff)</name>
    <dbReference type="NCBI Taxonomy" id="1257118"/>
    <lineage>
        <taxon>Eukaryota</taxon>
        <taxon>Amoebozoa</taxon>
        <taxon>Discosea</taxon>
        <taxon>Longamoebia</taxon>
        <taxon>Centramoebida</taxon>
        <taxon>Acanthamoebidae</taxon>
        <taxon>Acanthamoeba</taxon>
    </lineage>
</organism>
<dbReference type="GeneID" id="14926489"/>
<dbReference type="Pfam" id="PF00400">
    <property type="entry name" value="WD40"/>
    <property type="match status" value="4"/>
</dbReference>
<accession>L8HJP4</accession>
<dbReference type="Proteomes" id="UP000011083">
    <property type="component" value="Unassembled WGS sequence"/>
</dbReference>
<dbReference type="InterPro" id="IPR036322">
    <property type="entry name" value="WD40_repeat_dom_sf"/>
</dbReference>
<dbReference type="FunFam" id="2.130.10.10:FF:000132">
    <property type="entry name" value="DDB1- and CUL4-associated factor 13"/>
    <property type="match status" value="1"/>
</dbReference>
<dbReference type="GO" id="GO:0000462">
    <property type="term" value="P:maturation of SSU-rRNA from tricistronic rRNA transcript (SSU-rRNA, 5.8S rRNA, LSU-rRNA)"/>
    <property type="evidence" value="ECO:0007669"/>
    <property type="project" value="TreeGrafter"/>
</dbReference>
<evidence type="ECO:0000256" key="5">
    <source>
        <dbReference type="ARBA" id="ARBA00023242"/>
    </source>
</evidence>
<dbReference type="GO" id="GO:0032040">
    <property type="term" value="C:small-subunit processome"/>
    <property type="evidence" value="ECO:0007669"/>
    <property type="project" value="TreeGrafter"/>
</dbReference>
<dbReference type="AlphaFoldDB" id="L8HJP4"/>
<evidence type="ECO:0000256" key="1">
    <source>
        <dbReference type="ARBA" id="ARBA00004604"/>
    </source>
</evidence>
<evidence type="ECO:0000313" key="11">
    <source>
        <dbReference type="Proteomes" id="UP000011083"/>
    </source>
</evidence>
<dbReference type="Pfam" id="PF04158">
    <property type="entry name" value="Sof1"/>
    <property type="match status" value="1"/>
</dbReference>
<evidence type="ECO:0000259" key="9">
    <source>
        <dbReference type="Pfam" id="PF04158"/>
    </source>
</evidence>
<gene>
    <name evidence="10" type="ORF">ACA1_294870</name>
</gene>
<name>L8HJP4_ACACF</name>
<dbReference type="CDD" id="cd00200">
    <property type="entry name" value="WD40"/>
    <property type="match status" value="1"/>
</dbReference>
<dbReference type="PANTHER" id="PTHR22851:SF0">
    <property type="entry name" value="DDB1- AND CUL4-ASSOCIATED FACTOR 13"/>
    <property type="match status" value="1"/>
</dbReference>